<dbReference type="AlphaFoldDB" id="A0AAD8IXE7"/>
<keyword evidence="1" id="KW-0732">Signal</keyword>
<reference evidence="2" key="2">
    <citation type="submission" date="2023-05" db="EMBL/GenBank/DDBJ databases">
        <authorList>
            <person name="Schelkunov M.I."/>
        </authorList>
    </citation>
    <scope>NUCLEOTIDE SEQUENCE</scope>
    <source>
        <strain evidence="2">Hsosn_3</strain>
        <tissue evidence="2">Leaf</tissue>
    </source>
</reference>
<protein>
    <submittedName>
        <fullName evidence="2">Uncharacterized protein</fullName>
    </submittedName>
</protein>
<accession>A0AAD8IXE7</accession>
<feature type="signal peptide" evidence="1">
    <location>
        <begin position="1"/>
        <end position="19"/>
    </location>
</feature>
<comment type="caution">
    <text evidence="2">The sequence shown here is derived from an EMBL/GenBank/DDBJ whole genome shotgun (WGS) entry which is preliminary data.</text>
</comment>
<dbReference type="Proteomes" id="UP001237642">
    <property type="component" value="Unassembled WGS sequence"/>
</dbReference>
<name>A0AAD8IXE7_9APIA</name>
<dbReference type="EMBL" id="JAUIZM010000003">
    <property type="protein sequence ID" value="KAK1393879.1"/>
    <property type="molecule type" value="Genomic_DNA"/>
</dbReference>
<keyword evidence="3" id="KW-1185">Reference proteome</keyword>
<gene>
    <name evidence="2" type="ORF">POM88_012935</name>
</gene>
<evidence type="ECO:0000313" key="2">
    <source>
        <dbReference type="EMBL" id="KAK1393879.1"/>
    </source>
</evidence>
<reference evidence="2" key="1">
    <citation type="submission" date="2023-02" db="EMBL/GenBank/DDBJ databases">
        <title>Genome of toxic invasive species Heracleum sosnowskyi carries increased number of genes despite the absence of recent whole-genome duplications.</title>
        <authorList>
            <person name="Schelkunov M."/>
            <person name="Shtratnikova V."/>
            <person name="Makarenko M."/>
            <person name="Klepikova A."/>
            <person name="Omelchenko D."/>
            <person name="Novikova G."/>
            <person name="Obukhova E."/>
            <person name="Bogdanov V."/>
            <person name="Penin A."/>
            <person name="Logacheva M."/>
        </authorList>
    </citation>
    <scope>NUCLEOTIDE SEQUENCE</scope>
    <source>
        <strain evidence="2">Hsosn_3</strain>
        <tissue evidence="2">Leaf</tissue>
    </source>
</reference>
<sequence>MCVGGTLCTILLLGAGVKSWPMQDFTVSLPTCAPSNPPPLFCLTPTCPQQLQTVNYRGRLTHHGWIEASPSLNFEYEMTCKKLCCGSSLLLLSCLQRLKWRSSTASYPSIQKIVDKGSSSCGTSGALYALIACVTGCACCLPAFIEQS</sequence>
<organism evidence="2 3">
    <name type="scientific">Heracleum sosnowskyi</name>
    <dbReference type="NCBI Taxonomy" id="360622"/>
    <lineage>
        <taxon>Eukaryota</taxon>
        <taxon>Viridiplantae</taxon>
        <taxon>Streptophyta</taxon>
        <taxon>Embryophyta</taxon>
        <taxon>Tracheophyta</taxon>
        <taxon>Spermatophyta</taxon>
        <taxon>Magnoliopsida</taxon>
        <taxon>eudicotyledons</taxon>
        <taxon>Gunneridae</taxon>
        <taxon>Pentapetalae</taxon>
        <taxon>asterids</taxon>
        <taxon>campanulids</taxon>
        <taxon>Apiales</taxon>
        <taxon>Apiaceae</taxon>
        <taxon>Apioideae</taxon>
        <taxon>apioid superclade</taxon>
        <taxon>Tordylieae</taxon>
        <taxon>Tordyliinae</taxon>
        <taxon>Heracleum</taxon>
    </lineage>
</organism>
<feature type="chain" id="PRO_5042010879" evidence="1">
    <location>
        <begin position="20"/>
        <end position="148"/>
    </location>
</feature>
<proteinExistence type="predicted"/>
<evidence type="ECO:0000313" key="3">
    <source>
        <dbReference type="Proteomes" id="UP001237642"/>
    </source>
</evidence>
<evidence type="ECO:0000256" key="1">
    <source>
        <dbReference type="SAM" id="SignalP"/>
    </source>
</evidence>